<organism evidence="1 2">
    <name type="scientific">Acanthoscelides obtectus</name>
    <name type="common">Bean weevil</name>
    <name type="synonym">Bruchus obtectus</name>
    <dbReference type="NCBI Taxonomy" id="200917"/>
    <lineage>
        <taxon>Eukaryota</taxon>
        <taxon>Metazoa</taxon>
        <taxon>Ecdysozoa</taxon>
        <taxon>Arthropoda</taxon>
        <taxon>Hexapoda</taxon>
        <taxon>Insecta</taxon>
        <taxon>Pterygota</taxon>
        <taxon>Neoptera</taxon>
        <taxon>Endopterygota</taxon>
        <taxon>Coleoptera</taxon>
        <taxon>Polyphaga</taxon>
        <taxon>Cucujiformia</taxon>
        <taxon>Chrysomeloidea</taxon>
        <taxon>Chrysomelidae</taxon>
        <taxon>Bruchinae</taxon>
        <taxon>Bruchini</taxon>
        <taxon>Acanthoscelides</taxon>
    </lineage>
</organism>
<name>A0A9P0Q7G7_ACAOB</name>
<dbReference type="Proteomes" id="UP001152888">
    <property type="component" value="Unassembled WGS sequence"/>
</dbReference>
<accession>A0A9P0Q7G7</accession>
<reference evidence="1" key="1">
    <citation type="submission" date="2022-03" db="EMBL/GenBank/DDBJ databases">
        <authorList>
            <person name="Sayadi A."/>
        </authorList>
    </citation>
    <scope>NUCLEOTIDE SEQUENCE</scope>
</reference>
<dbReference type="AlphaFoldDB" id="A0A9P0Q7G7"/>
<proteinExistence type="predicted"/>
<dbReference type="EMBL" id="CAKOFQ010008269">
    <property type="protein sequence ID" value="CAH2013093.1"/>
    <property type="molecule type" value="Genomic_DNA"/>
</dbReference>
<gene>
    <name evidence="1" type="ORF">ACAOBT_LOCUS33209</name>
</gene>
<sequence length="67" mass="7275">MPSAKDRFNSALRAFATKSMTVTGLINMEFVLMGCRVGTCCPPKVVDLVSSDTEFIKKLLNVSSFLG</sequence>
<evidence type="ECO:0000313" key="1">
    <source>
        <dbReference type="EMBL" id="CAH2013093.1"/>
    </source>
</evidence>
<keyword evidence="2" id="KW-1185">Reference proteome</keyword>
<protein>
    <submittedName>
        <fullName evidence="1">Uncharacterized protein</fullName>
    </submittedName>
</protein>
<comment type="caution">
    <text evidence="1">The sequence shown here is derived from an EMBL/GenBank/DDBJ whole genome shotgun (WGS) entry which is preliminary data.</text>
</comment>
<evidence type="ECO:0000313" key="2">
    <source>
        <dbReference type="Proteomes" id="UP001152888"/>
    </source>
</evidence>